<gene>
    <name evidence="1" type="ORF">POCTA_138.1.T1400192</name>
</gene>
<dbReference type="Proteomes" id="UP000683925">
    <property type="component" value="Unassembled WGS sequence"/>
</dbReference>
<accession>A0A8S1Y0W3</accession>
<name>A0A8S1Y0W3_PAROT</name>
<reference evidence="1" key="1">
    <citation type="submission" date="2021-01" db="EMBL/GenBank/DDBJ databases">
        <authorList>
            <consortium name="Genoscope - CEA"/>
            <person name="William W."/>
        </authorList>
    </citation>
    <scope>NUCLEOTIDE SEQUENCE</scope>
</reference>
<keyword evidence="2" id="KW-1185">Reference proteome</keyword>
<dbReference type="EMBL" id="CAJJDP010000141">
    <property type="protein sequence ID" value="CAD8207360.1"/>
    <property type="molecule type" value="Genomic_DNA"/>
</dbReference>
<proteinExistence type="predicted"/>
<organism evidence="1 2">
    <name type="scientific">Paramecium octaurelia</name>
    <dbReference type="NCBI Taxonomy" id="43137"/>
    <lineage>
        <taxon>Eukaryota</taxon>
        <taxon>Sar</taxon>
        <taxon>Alveolata</taxon>
        <taxon>Ciliophora</taxon>
        <taxon>Intramacronucleata</taxon>
        <taxon>Oligohymenophorea</taxon>
        <taxon>Peniculida</taxon>
        <taxon>Parameciidae</taxon>
        <taxon>Paramecium</taxon>
    </lineage>
</organism>
<sequence length="246" mass="28878">MVLLCKLIAKHLEKLNKSWLRQKIVFQFNLIILYRHRTKGFKLLVNTIYKPFVKCNELILIIIYIQLILNMLSKNQLLMNTFMNLLFLTNQTVIYQFDANVNNIDDWKSSNGNYQFTSCGGIPYFYSTRTDILIQLNISIIQDYFQISNLILTSNFENSWNTFYLDLIKKNYQIKNTSSYSFGYGSSSTQFIQIISISLSHKRKSFGQELNISRQNQQNYHQVSNVSITVQNVLINIKVSAQHEKH</sequence>
<comment type="caution">
    <text evidence="1">The sequence shown here is derived from an EMBL/GenBank/DDBJ whole genome shotgun (WGS) entry which is preliminary data.</text>
</comment>
<protein>
    <submittedName>
        <fullName evidence="1">Uncharacterized protein</fullName>
    </submittedName>
</protein>
<evidence type="ECO:0000313" key="1">
    <source>
        <dbReference type="EMBL" id="CAD8207360.1"/>
    </source>
</evidence>
<dbReference type="AlphaFoldDB" id="A0A8S1Y0W3"/>
<evidence type="ECO:0000313" key="2">
    <source>
        <dbReference type="Proteomes" id="UP000683925"/>
    </source>
</evidence>